<sequence>MFYARCRRYLTIFFLVCLLARPAAAASPFEGVAAQDLDGKPVTAEQFQKKITVAVVADRTTADAATQAGADLQFNLRGEPGFFYVVVLNLRDIPGIAHGLVLGLIKDKAKSAEQDLQKRFALAGKDLTARQQRPLFIPDWDGELALRLWQNSPLPEFAIFRKEKLQSRFERERTQREEQPLREHVHFFILGPDGEVKAHYLDAGAVGTVIDKVRALLKGPPPSPAVSSAK</sequence>
<dbReference type="KEGG" id="glj:GKIL_2175"/>
<keyword evidence="3" id="KW-1185">Reference proteome</keyword>
<dbReference type="HOGENOM" id="CLU_1203453_0_0_3"/>
<organism evidence="2 3">
    <name type="scientific">Gloeobacter kilaueensis (strain ATCC BAA-2537 / CCAP 1431/1 / ULC 316 / JS1)</name>
    <dbReference type="NCBI Taxonomy" id="1183438"/>
    <lineage>
        <taxon>Bacteria</taxon>
        <taxon>Bacillati</taxon>
        <taxon>Cyanobacteriota</taxon>
        <taxon>Cyanophyceae</taxon>
        <taxon>Gloeobacterales</taxon>
        <taxon>Gloeobacteraceae</taxon>
        <taxon>Gloeobacter</taxon>
    </lineage>
</organism>
<evidence type="ECO:0000313" key="3">
    <source>
        <dbReference type="Proteomes" id="UP000017396"/>
    </source>
</evidence>
<feature type="signal peptide" evidence="1">
    <location>
        <begin position="1"/>
        <end position="25"/>
    </location>
</feature>
<keyword evidence="1" id="KW-0732">Signal</keyword>
<dbReference type="AlphaFoldDB" id="U5QHM3"/>
<proteinExistence type="predicted"/>
<dbReference type="RefSeq" id="WP_023173570.1">
    <property type="nucleotide sequence ID" value="NC_022600.1"/>
</dbReference>
<feature type="chain" id="PRO_5004663970" evidence="1">
    <location>
        <begin position="26"/>
        <end position="230"/>
    </location>
</feature>
<protein>
    <submittedName>
        <fullName evidence="2">Uncharacterized protein</fullName>
    </submittedName>
</protein>
<evidence type="ECO:0000256" key="1">
    <source>
        <dbReference type="SAM" id="SignalP"/>
    </source>
</evidence>
<name>U5QHM3_GLOK1</name>
<gene>
    <name evidence="2" type="ORF">GKIL_2175</name>
</gene>
<reference evidence="2 3" key="1">
    <citation type="journal article" date="2013" name="PLoS ONE">
        <title>Cultivation and Complete Genome Sequencing of Gloeobacter kilaueensis sp. nov., from a Lava Cave in Kilauea Caldera, Hawai'i.</title>
        <authorList>
            <person name="Saw J.H."/>
            <person name="Schatz M."/>
            <person name="Brown M.V."/>
            <person name="Kunkel D.D."/>
            <person name="Foster J.S."/>
            <person name="Shick H."/>
            <person name="Christensen S."/>
            <person name="Hou S."/>
            <person name="Wan X."/>
            <person name="Donachie S.P."/>
        </authorList>
    </citation>
    <scope>NUCLEOTIDE SEQUENCE [LARGE SCALE GENOMIC DNA]</scope>
    <source>
        <strain evidence="3">JS</strain>
    </source>
</reference>
<dbReference type="Proteomes" id="UP000017396">
    <property type="component" value="Chromosome"/>
</dbReference>
<dbReference type="EMBL" id="CP003587">
    <property type="protein sequence ID" value="AGY58421.1"/>
    <property type="molecule type" value="Genomic_DNA"/>
</dbReference>
<evidence type="ECO:0000313" key="2">
    <source>
        <dbReference type="EMBL" id="AGY58421.1"/>
    </source>
</evidence>
<accession>U5QHM3</accession>